<feature type="compositionally biased region" description="Low complexity" evidence="5">
    <location>
        <begin position="76"/>
        <end position="92"/>
    </location>
</feature>
<feature type="compositionally biased region" description="Low complexity" evidence="5">
    <location>
        <begin position="7"/>
        <end position="18"/>
    </location>
</feature>
<dbReference type="InterPro" id="IPR001638">
    <property type="entry name" value="Solute-binding_3/MltF_N"/>
</dbReference>
<dbReference type="InterPro" id="IPR051455">
    <property type="entry name" value="Bact_solute-bind_prot3"/>
</dbReference>
<feature type="region of interest" description="Disordered" evidence="5">
    <location>
        <begin position="69"/>
        <end position="108"/>
    </location>
</feature>
<dbReference type="GO" id="GO:0005576">
    <property type="term" value="C:extracellular region"/>
    <property type="evidence" value="ECO:0007669"/>
    <property type="project" value="TreeGrafter"/>
</dbReference>
<name>A0A918PZR8_9ACTN</name>
<feature type="transmembrane region" description="Helical" evidence="6">
    <location>
        <begin position="37"/>
        <end position="60"/>
    </location>
</feature>
<evidence type="ECO:0000313" key="9">
    <source>
        <dbReference type="Proteomes" id="UP000630936"/>
    </source>
</evidence>
<dbReference type="SUPFAM" id="SSF53850">
    <property type="entry name" value="Periplasmic binding protein-like II"/>
    <property type="match status" value="1"/>
</dbReference>
<evidence type="ECO:0000256" key="6">
    <source>
        <dbReference type="SAM" id="Phobius"/>
    </source>
</evidence>
<comment type="similarity">
    <text evidence="1 4">Belongs to the bacterial solute-binding protein 3 family.</text>
</comment>
<dbReference type="PANTHER" id="PTHR30085">
    <property type="entry name" value="AMINO ACID ABC TRANSPORTER PERMEASE"/>
    <property type="match status" value="1"/>
</dbReference>
<evidence type="ECO:0000259" key="7">
    <source>
        <dbReference type="SMART" id="SM00062"/>
    </source>
</evidence>
<keyword evidence="3" id="KW-0732">Signal</keyword>
<dbReference type="Pfam" id="PF00497">
    <property type="entry name" value="SBP_bac_3"/>
    <property type="match status" value="1"/>
</dbReference>
<evidence type="ECO:0000256" key="4">
    <source>
        <dbReference type="RuleBase" id="RU003744"/>
    </source>
</evidence>
<dbReference type="PANTHER" id="PTHR30085:SF6">
    <property type="entry name" value="ABC TRANSPORTER GLUTAMINE-BINDING PROTEIN GLNH"/>
    <property type="match status" value="1"/>
</dbReference>
<gene>
    <name evidence="8" type="ORF">GCM10010387_20160</name>
</gene>
<dbReference type="AlphaFoldDB" id="A0A918PZR8"/>
<dbReference type="SMART" id="SM00062">
    <property type="entry name" value="PBPb"/>
    <property type="match status" value="1"/>
</dbReference>
<reference evidence="8" key="2">
    <citation type="submission" date="2020-09" db="EMBL/GenBank/DDBJ databases">
        <authorList>
            <person name="Sun Q."/>
            <person name="Ohkuma M."/>
        </authorList>
    </citation>
    <scope>NUCLEOTIDE SEQUENCE</scope>
    <source>
        <strain evidence="8">JCM 4988</strain>
    </source>
</reference>
<dbReference type="PROSITE" id="PS01039">
    <property type="entry name" value="SBP_BACTERIAL_3"/>
    <property type="match status" value="1"/>
</dbReference>
<evidence type="ECO:0000313" key="8">
    <source>
        <dbReference type="EMBL" id="GGZ26827.1"/>
    </source>
</evidence>
<dbReference type="Proteomes" id="UP000630936">
    <property type="component" value="Unassembled WGS sequence"/>
</dbReference>
<keyword evidence="6" id="KW-0812">Transmembrane</keyword>
<feature type="region of interest" description="Disordered" evidence="5">
    <location>
        <begin position="1"/>
        <end position="27"/>
    </location>
</feature>
<dbReference type="EMBL" id="BMWG01000004">
    <property type="protein sequence ID" value="GGZ26827.1"/>
    <property type="molecule type" value="Genomic_DNA"/>
</dbReference>
<dbReference type="RefSeq" id="WP_190122618.1">
    <property type="nucleotide sequence ID" value="NZ_BMWG01000004.1"/>
</dbReference>
<evidence type="ECO:0000256" key="5">
    <source>
        <dbReference type="SAM" id="MobiDB-lite"/>
    </source>
</evidence>
<dbReference type="InterPro" id="IPR018313">
    <property type="entry name" value="SBP_3_CS"/>
</dbReference>
<proteinExistence type="inferred from homology"/>
<dbReference type="CDD" id="cd13690">
    <property type="entry name" value="PBP2_GluB"/>
    <property type="match status" value="1"/>
</dbReference>
<feature type="domain" description="Solute-binding protein family 3/N-terminal" evidence="7">
    <location>
        <begin position="118"/>
        <end position="353"/>
    </location>
</feature>
<organism evidence="8 9">
    <name type="scientific">Streptomyces inusitatus</name>
    <dbReference type="NCBI Taxonomy" id="68221"/>
    <lineage>
        <taxon>Bacteria</taxon>
        <taxon>Bacillati</taxon>
        <taxon>Actinomycetota</taxon>
        <taxon>Actinomycetes</taxon>
        <taxon>Kitasatosporales</taxon>
        <taxon>Streptomycetaceae</taxon>
        <taxon>Streptomyces</taxon>
    </lineage>
</organism>
<dbReference type="GO" id="GO:0006865">
    <property type="term" value="P:amino acid transport"/>
    <property type="evidence" value="ECO:0007669"/>
    <property type="project" value="TreeGrafter"/>
</dbReference>
<evidence type="ECO:0000256" key="1">
    <source>
        <dbReference type="ARBA" id="ARBA00010333"/>
    </source>
</evidence>
<evidence type="ECO:0000256" key="2">
    <source>
        <dbReference type="ARBA" id="ARBA00022448"/>
    </source>
</evidence>
<sequence>MTDTTTAAAGSGSAAGPGARERSRGRFRDRFRDRISLRGWGGVGGMAAVCALTAVTLLPLSRGAGNAVTGPGPGSGSARSAALASPAAAGESCTAPETSLPPSTAGGPNIAEIEKRGKLIVGVDQNSYRWGYRDPVSDDLKGFDIDLARAIAENILGSRDAVIFRAIPTNQRIPALNSDTVDLVVRTMTINCARAEQVAFSTAYFEVGQQVLASKGSDITGYDASLKGKRVCSAEGSTAYEALEKNAFGAVFRDAHDGGPADEDILTVPNQLDCLVRLQEGLADAVVTDNALAAGQAAQDPAVELKGRRFTSEYYGVAAKLGKDDLVRRVNHVLEEYREAAWKKAYRHWLADDLPGISGPPAPKYRQP</sequence>
<dbReference type="GO" id="GO:0030288">
    <property type="term" value="C:outer membrane-bounded periplasmic space"/>
    <property type="evidence" value="ECO:0007669"/>
    <property type="project" value="TreeGrafter"/>
</dbReference>
<keyword evidence="6" id="KW-1133">Transmembrane helix</keyword>
<protein>
    <submittedName>
        <fullName evidence="8">Sugar-binding protein</fullName>
    </submittedName>
</protein>
<keyword evidence="2" id="KW-0813">Transport</keyword>
<accession>A0A918PZR8</accession>
<dbReference type="Gene3D" id="3.40.190.10">
    <property type="entry name" value="Periplasmic binding protein-like II"/>
    <property type="match status" value="2"/>
</dbReference>
<keyword evidence="6" id="KW-0472">Membrane</keyword>
<keyword evidence="9" id="KW-1185">Reference proteome</keyword>
<evidence type="ECO:0000256" key="3">
    <source>
        <dbReference type="ARBA" id="ARBA00022729"/>
    </source>
</evidence>
<comment type="caution">
    <text evidence="8">The sequence shown here is derived from an EMBL/GenBank/DDBJ whole genome shotgun (WGS) entry which is preliminary data.</text>
</comment>
<reference evidence="8" key="1">
    <citation type="journal article" date="2014" name="Int. J. Syst. Evol. Microbiol.">
        <title>Complete genome sequence of Corynebacterium casei LMG S-19264T (=DSM 44701T), isolated from a smear-ripened cheese.</title>
        <authorList>
            <consortium name="US DOE Joint Genome Institute (JGI-PGF)"/>
            <person name="Walter F."/>
            <person name="Albersmeier A."/>
            <person name="Kalinowski J."/>
            <person name="Ruckert C."/>
        </authorList>
    </citation>
    <scope>NUCLEOTIDE SEQUENCE</scope>
    <source>
        <strain evidence="8">JCM 4988</strain>
    </source>
</reference>